<feature type="transmembrane region" description="Helical" evidence="1">
    <location>
        <begin position="395"/>
        <end position="414"/>
    </location>
</feature>
<gene>
    <name evidence="2" type="ORF">ACFPQ5_18240</name>
</gene>
<accession>A0ABW0MTE1</accession>
<evidence type="ECO:0000313" key="2">
    <source>
        <dbReference type="EMBL" id="MFC5480141.1"/>
    </source>
</evidence>
<comment type="caution">
    <text evidence="2">The sequence shown here is derived from an EMBL/GenBank/DDBJ whole genome shotgun (WGS) entry which is preliminary data.</text>
</comment>
<sequence length="422" mass="47548">MTKERELDRSKRLALGFFVGAALLFVLSFFLPQNWWTGLLKAFSEAAMVGALADWFAVVALFKRVPIPIVSRHTNIIPNNKAKIADNLALFVHEKFLDTESIVRLIQKHDPAQKVADWLTKPDNTRHMGGYLVKTAGWMLDFTEDAAIQNFLRRAVHTMVGSVDLSKSAGTILESLTKGGRHQELLNEGIYQLAKLLDNEETQATIAQGIVDWLKDEYAFVERMLPSELIGRKGADIAVKLAFGILNRVARDPQHPLRQRFDEFTAEFIERLKADPQFSSKSEEIKQYLLNDDTLNNYLKSLWDDLKTWLKKDLASEDSTLRRRLEATGAWLGKTLAEDPALRQSLNDNLELAARAAAPEFAGYLTRHIADTVKNWDSAEMSEQIELNIGKDLQFIRINGTIVGGLIGVTLYLLSSLPSLLR</sequence>
<dbReference type="InterPro" id="IPR007383">
    <property type="entry name" value="DUF445"/>
</dbReference>
<keyword evidence="1" id="KW-0812">Transmembrane</keyword>
<dbReference type="PANTHER" id="PTHR38442:SF1">
    <property type="entry name" value="INNER MEMBRANE PROTEIN"/>
    <property type="match status" value="1"/>
</dbReference>
<keyword evidence="3" id="KW-1185">Reference proteome</keyword>
<proteinExistence type="predicted"/>
<dbReference type="RefSeq" id="WP_379758926.1">
    <property type="nucleotide sequence ID" value="NZ_JBHSMR010000013.1"/>
</dbReference>
<dbReference type="Proteomes" id="UP001596101">
    <property type="component" value="Unassembled WGS sequence"/>
</dbReference>
<feature type="transmembrane region" description="Helical" evidence="1">
    <location>
        <begin position="12"/>
        <end position="31"/>
    </location>
</feature>
<keyword evidence="1" id="KW-1133">Transmembrane helix</keyword>
<organism evidence="2 3">
    <name type="scientific">Massilia suwonensis</name>
    <dbReference type="NCBI Taxonomy" id="648895"/>
    <lineage>
        <taxon>Bacteria</taxon>
        <taxon>Pseudomonadati</taxon>
        <taxon>Pseudomonadota</taxon>
        <taxon>Betaproteobacteria</taxon>
        <taxon>Burkholderiales</taxon>
        <taxon>Oxalobacteraceae</taxon>
        <taxon>Telluria group</taxon>
        <taxon>Massilia</taxon>
    </lineage>
</organism>
<name>A0ABW0MTE1_9BURK</name>
<feature type="transmembrane region" description="Helical" evidence="1">
    <location>
        <begin position="43"/>
        <end position="62"/>
    </location>
</feature>
<evidence type="ECO:0000256" key="1">
    <source>
        <dbReference type="SAM" id="Phobius"/>
    </source>
</evidence>
<evidence type="ECO:0000313" key="3">
    <source>
        <dbReference type="Proteomes" id="UP001596101"/>
    </source>
</evidence>
<dbReference type="EMBL" id="JBHSMR010000013">
    <property type="protein sequence ID" value="MFC5480141.1"/>
    <property type="molecule type" value="Genomic_DNA"/>
</dbReference>
<protein>
    <submittedName>
        <fullName evidence="2">DUF445 domain-containing protein</fullName>
    </submittedName>
</protein>
<reference evidence="3" key="1">
    <citation type="journal article" date="2019" name="Int. J. Syst. Evol. Microbiol.">
        <title>The Global Catalogue of Microorganisms (GCM) 10K type strain sequencing project: providing services to taxonomists for standard genome sequencing and annotation.</title>
        <authorList>
            <consortium name="The Broad Institute Genomics Platform"/>
            <consortium name="The Broad Institute Genome Sequencing Center for Infectious Disease"/>
            <person name="Wu L."/>
            <person name="Ma J."/>
        </authorList>
    </citation>
    <scope>NUCLEOTIDE SEQUENCE [LARGE SCALE GENOMIC DNA]</scope>
    <source>
        <strain evidence="3">CCUG 43111</strain>
    </source>
</reference>
<dbReference type="Pfam" id="PF04286">
    <property type="entry name" value="DUF445"/>
    <property type="match status" value="1"/>
</dbReference>
<keyword evidence="1" id="KW-0472">Membrane</keyword>
<dbReference type="PANTHER" id="PTHR38442">
    <property type="entry name" value="INNER MEMBRANE PROTEIN-RELATED"/>
    <property type="match status" value="1"/>
</dbReference>